<dbReference type="GO" id="GO:0003723">
    <property type="term" value="F:RNA binding"/>
    <property type="evidence" value="ECO:0007669"/>
    <property type="project" value="TreeGrafter"/>
</dbReference>
<evidence type="ECO:0000313" key="9">
    <source>
        <dbReference type="Ensembl" id="ENSTNIP00000021558.1"/>
    </source>
</evidence>
<dbReference type="InterPro" id="IPR010622">
    <property type="entry name" value="FAST_Leu-rich"/>
</dbReference>
<reference evidence="9" key="3">
    <citation type="submission" date="2025-09" db="UniProtKB">
        <authorList>
            <consortium name="Ensembl"/>
        </authorList>
    </citation>
    <scope>IDENTIFICATION</scope>
</reference>
<dbReference type="Pfam" id="PF08368">
    <property type="entry name" value="FAST_2"/>
    <property type="match status" value="1"/>
</dbReference>
<dbReference type="Ensembl" id="ENSTNIT00000021793.1">
    <property type="protein sequence ID" value="ENSTNIP00000021558.1"/>
    <property type="gene ID" value="ENSTNIG00000018389.1"/>
</dbReference>
<dbReference type="OMA" id="LCILQQA"/>
<reference evidence="9" key="2">
    <citation type="submission" date="2025-08" db="UniProtKB">
        <authorList>
            <consortium name="Ensembl"/>
        </authorList>
    </citation>
    <scope>IDENTIFICATION</scope>
</reference>
<dbReference type="GO" id="GO:0000963">
    <property type="term" value="P:mitochondrial RNA processing"/>
    <property type="evidence" value="ECO:0007669"/>
    <property type="project" value="TreeGrafter"/>
</dbReference>
<evidence type="ECO:0000256" key="3">
    <source>
        <dbReference type="ARBA" id="ARBA00023128"/>
    </source>
</evidence>
<dbReference type="AlphaFoldDB" id="H3DM10"/>
<keyword evidence="3" id="KW-0496">Mitochondrion</keyword>
<evidence type="ECO:0000313" key="10">
    <source>
        <dbReference type="Proteomes" id="UP000007303"/>
    </source>
</evidence>
<dbReference type="HOGENOM" id="CLU_029448_0_0_1"/>
<dbReference type="InParanoid" id="H3DM10"/>
<reference evidence="10" key="1">
    <citation type="journal article" date="2004" name="Nature">
        <title>Genome duplication in the teleost fish Tetraodon nigroviridis reveals the early vertebrate proto-karyotype.</title>
        <authorList>
            <person name="Jaillon O."/>
            <person name="Aury J.-M."/>
            <person name="Brunet F."/>
            <person name="Petit J.-L."/>
            <person name="Stange-Thomann N."/>
            <person name="Mauceli E."/>
            <person name="Bouneau L."/>
            <person name="Fischer C."/>
            <person name="Ozouf-Costaz C."/>
            <person name="Bernot A."/>
            <person name="Nicaud S."/>
            <person name="Jaffe D."/>
            <person name="Fisher S."/>
            <person name="Lutfalla G."/>
            <person name="Dossat C."/>
            <person name="Segurens B."/>
            <person name="Dasilva C."/>
            <person name="Salanoubat M."/>
            <person name="Levy M."/>
            <person name="Boudet N."/>
            <person name="Castellano S."/>
            <person name="Anthouard V."/>
            <person name="Jubin C."/>
            <person name="Castelli V."/>
            <person name="Katinka M."/>
            <person name="Vacherie B."/>
            <person name="Biemont C."/>
            <person name="Skalli Z."/>
            <person name="Cattolico L."/>
            <person name="Poulain J."/>
            <person name="De Berardinis V."/>
            <person name="Cruaud C."/>
            <person name="Duprat S."/>
            <person name="Brottier P."/>
            <person name="Coutanceau J.-P."/>
            <person name="Gouzy J."/>
            <person name="Parra G."/>
            <person name="Lardier G."/>
            <person name="Chapple C."/>
            <person name="McKernan K.J."/>
            <person name="McEwan P."/>
            <person name="Bosak S."/>
            <person name="Kellis M."/>
            <person name="Volff J.-N."/>
            <person name="Guigo R."/>
            <person name="Zody M.C."/>
            <person name="Mesirov J."/>
            <person name="Lindblad-Toh K."/>
            <person name="Birren B."/>
            <person name="Nusbaum C."/>
            <person name="Kahn D."/>
            <person name="Robinson-Rechavi M."/>
            <person name="Laudet V."/>
            <person name="Schachter V."/>
            <person name="Quetier F."/>
            <person name="Saurin W."/>
            <person name="Scarpelli C."/>
            <person name="Wincker P."/>
            <person name="Lander E.S."/>
            <person name="Weissenbach J."/>
            <person name="Roest Crollius H."/>
        </authorList>
    </citation>
    <scope>NUCLEOTIDE SEQUENCE [LARGE SCALE GENOMIC DNA]</scope>
</reference>
<evidence type="ECO:0000256" key="4">
    <source>
        <dbReference type="ARBA" id="ARBA00038281"/>
    </source>
</evidence>
<dbReference type="CDD" id="cd23739">
    <property type="entry name" value="TBRG4-like_N"/>
    <property type="match status" value="1"/>
</dbReference>
<evidence type="ECO:0000256" key="6">
    <source>
        <dbReference type="ARBA" id="ARBA00042265"/>
    </source>
</evidence>
<dbReference type="GO" id="GO:0005759">
    <property type="term" value="C:mitochondrial matrix"/>
    <property type="evidence" value="ECO:0007669"/>
    <property type="project" value="UniProtKB-SubCell"/>
</dbReference>
<dbReference type="PANTHER" id="PTHR21228">
    <property type="entry name" value="FAST LEU-RICH DOMAIN-CONTAINING"/>
    <property type="match status" value="1"/>
</dbReference>
<evidence type="ECO:0000256" key="1">
    <source>
        <dbReference type="ARBA" id="ARBA00004305"/>
    </source>
</evidence>
<dbReference type="Pfam" id="PF08373">
    <property type="entry name" value="RAP"/>
    <property type="match status" value="1"/>
</dbReference>
<dbReference type="InterPro" id="IPR050870">
    <property type="entry name" value="FAST_kinase"/>
</dbReference>
<dbReference type="InterPro" id="IPR013579">
    <property type="entry name" value="FAST_2"/>
</dbReference>
<dbReference type="SMART" id="SM00952">
    <property type="entry name" value="RAP"/>
    <property type="match status" value="1"/>
</dbReference>
<evidence type="ECO:0000256" key="5">
    <source>
        <dbReference type="ARBA" id="ARBA00040471"/>
    </source>
</evidence>
<feature type="domain" description="RAP" evidence="8">
    <location>
        <begin position="563"/>
        <end position="621"/>
    </location>
</feature>
<name>H3DM10_TETNG</name>
<dbReference type="PANTHER" id="PTHR21228:SF59">
    <property type="entry name" value="FAST KINASE DOMAIN-CONTAINING PROTEIN 4"/>
    <property type="match status" value="1"/>
</dbReference>
<organism evidence="9 10">
    <name type="scientific">Tetraodon nigroviridis</name>
    <name type="common">Spotted green pufferfish</name>
    <name type="synonym">Chelonodon nigroviridis</name>
    <dbReference type="NCBI Taxonomy" id="99883"/>
    <lineage>
        <taxon>Eukaryota</taxon>
        <taxon>Metazoa</taxon>
        <taxon>Chordata</taxon>
        <taxon>Craniata</taxon>
        <taxon>Vertebrata</taxon>
        <taxon>Euteleostomi</taxon>
        <taxon>Actinopterygii</taxon>
        <taxon>Neopterygii</taxon>
        <taxon>Teleostei</taxon>
        <taxon>Neoteleostei</taxon>
        <taxon>Acanthomorphata</taxon>
        <taxon>Eupercaria</taxon>
        <taxon>Tetraodontiformes</taxon>
        <taxon>Tetradontoidea</taxon>
        <taxon>Tetraodontidae</taxon>
        <taxon>Tetraodon</taxon>
    </lineage>
</organism>
<dbReference type="STRING" id="99883.ENSTNIP00000021558"/>
<evidence type="ECO:0000256" key="7">
    <source>
        <dbReference type="ARBA" id="ARBA00043220"/>
    </source>
</evidence>
<accession>H3DM10</accession>
<proteinExistence type="inferred from homology"/>
<comment type="similarity">
    <text evidence="4">Belongs to the FAST kinase family.</text>
</comment>
<dbReference type="GO" id="GO:0035770">
    <property type="term" value="C:ribonucleoprotein granule"/>
    <property type="evidence" value="ECO:0007669"/>
    <property type="project" value="TreeGrafter"/>
</dbReference>
<keyword evidence="2" id="KW-0809">Transit peptide</keyword>
<keyword evidence="10" id="KW-1185">Reference proteome</keyword>
<dbReference type="GeneTree" id="ENSGT01030000234607"/>
<dbReference type="InterPro" id="IPR013584">
    <property type="entry name" value="RAP"/>
</dbReference>
<protein>
    <recommendedName>
        <fullName evidence="5">FAST kinase domain-containing protein 4</fullName>
    </recommendedName>
    <alternativeName>
        <fullName evidence="7">Protein TBRG4</fullName>
    </alternativeName>
    <alternativeName>
        <fullName evidence="6">Transforming growth factor beta regulator 4</fullName>
    </alternativeName>
</protein>
<dbReference type="Proteomes" id="UP000007303">
    <property type="component" value="Unassembled WGS sequence"/>
</dbReference>
<dbReference type="Pfam" id="PF06743">
    <property type="entry name" value="FAST_1"/>
    <property type="match status" value="1"/>
</dbReference>
<comment type="subcellular location">
    <subcellularLocation>
        <location evidence="1">Mitochondrion matrix</location>
    </subcellularLocation>
</comment>
<dbReference type="GO" id="GO:0044528">
    <property type="term" value="P:regulation of mitochondrial mRNA stability"/>
    <property type="evidence" value="ECO:0007669"/>
    <property type="project" value="InterPro"/>
</dbReference>
<evidence type="ECO:0000256" key="2">
    <source>
        <dbReference type="ARBA" id="ARBA00022946"/>
    </source>
</evidence>
<evidence type="ECO:0000259" key="8">
    <source>
        <dbReference type="PROSITE" id="PS51286"/>
    </source>
</evidence>
<dbReference type="PROSITE" id="PS51286">
    <property type="entry name" value="RAP"/>
    <property type="match status" value="1"/>
</dbReference>
<sequence length="633" mass="70672">MAGRVMGRYARLLCRASCQARAVAVLRLPQTATGPAEVHRPAGRLWTTERLMCEGRTISKEDVLSNMPTHTELDKLVDKATVPEDVLLAWAEHGGNGNQAALALIKCTQLMLRMRSNSREQPEVMADPRLVDIMDTLFQKVSSVWNGTLVNVLRSLWSIDSPSTKAVLGSVQTEVLWRVRRLSYKQLGHLVDWGSSKKSPQDTAIVSAALKQLELRWLEIADSKTVSVLISKGQIMSPTLMDRLEDKALELSESFTAEEIRKVCVSLAAQSRRSVALLRALSYHLLQKPPSDFTTALILDMAFAYGKLNFHHTQVFQRIASELLPRVPQLSPADVTRCAKSLGFLKWLHFPLFEAFAEHYAAKSGSYSTPQLCNLLMTFARLNFQPSKKEEFFSKVHTALEDSLPGMEPFLQTDVVWALCVLQQAKPHYLIPLTKQSHISKLSGGSPARVENYQLKVQHIAATLQLEFPGSIDTSPCLSFLSAPRILSTPTPLQSSLREALQSLVNGRTEALRTGVDTVYGWSIDGELVVDCDNKPVGLTTLTAPHLPKKEEAQLLPEGARRLAFVAWEFPNFSSKSRDLLGRFAMMKRHLQLAGFITIEVPYYEWLELKTDRQKVAFLKDKIGKAVAEDMAK</sequence>
<dbReference type="FunCoup" id="H3DM10">
    <property type="interactions" value="913"/>
</dbReference>